<dbReference type="OrthoDB" id="3891117at2759"/>
<reference evidence="3" key="2">
    <citation type="submission" date="2021-08" db="EMBL/GenBank/DDBJ databases">
        <authorList>
            <person name="Gostincar C."/>
            <person name="Sun X."/>
            <person name="Song Z."/>
            <person name="Gunde-Cimerman N."/>
        </authorList>
    </citation>
    <scope>NUCLEOTIDE SEQUENCE</scope>
    <source>
        <strain evidence="3">EXF-9911</strain>
    </source>
</reference>
<reference evidence="3" key="1">
    <citation type="journal article" date="2021" name="J Fungi (Basel)">
        <title>Virulence traits and population genomics of the black yeast Aureobasidium melanogenum.</title>
        <authorList>
            <person name="Cernosa A."/>
            <person name="Sun X."/>
            <person name="Gostincar C."/>
            <person name="Fang C."/>
            <person name="Gunde-Cimerman N."/>
            <person name="Song Z."/>
        </authorList>
    </citation>
    <scope>NUCLEOTIDE SEQUENCE</scope>
    <source>
        <strain evidence="3">EXF-9911</strain>
    </source>
</reference>
<feature type="non-terminal residue" evidence="3">
    <location>
        <position position="1"/>
    </location>
</feature>
<evidence type="ECO:0000256" key="1">
    <source>
        <dbReference type="SAM" id="Coils"/>
    </source>
</evidence>
<feature type="coiled-coil region" evidence="1">
    <location>
        <begin position="65"/>
        <end position="99"/>
    </location>
</feature>
<dbReference type="AlphaFoldDB" id="A0A9P8EFB5"/>
<evidence type="ECO:0000256" key="2">
    <source>
        <dbReference type="SAM" id="MobiDB-lite"/>
    </source>
</evidence>
<feature type="region of interest" description="Disordered" evidence="2">
    <location>
        <begin position="1"/>
        <end position="52"/>
    </location>
</feature>
<evidence type="ECO:0000313" key="4">
    <source>
        <dbReference type="Proteomes" id="UP000779574"/>
    </source>
</evidence>
<protein>
    <submittedName>
        <fullName evidence="3">Uncharacterized protein</fullName>
    </submittedName>
</protein>
<name>A0A9P8EFB5_AURME</name>
<dbReference type="EMBL" id="JAHFXF010000406">
    <property type="protein sequence ID" value="KAG9688373.1"/>
    <property type="molecule type" value="Genomic_DNA"/>
</dbReference>
<evidence type="ECO:0000313" key="3">
    <source>
        <dbReference type="EMBL" id="KAG9688373.1"/>
    </source>
</evidence>
<sequence length="230" mass="27756">MATGKRKWPPFERDEDVYGSNQKRQCVAIEEHPENFSAPDLDNHSEDKPQIPILKKSRDQRIRKSHLLKTQISKLNKEIEKLREERAADRKELEQQRKIADSLSNQINDRKYLVTKDSLIKELQAELVRERESHSHAVHHQDISLEDMRRERDQHIDRNRQLERMCSQYGQALEDLRQEYDHKMHMYRRQILAAYVEMDKELEQKLANKRMRCYDALNRRLEQMLDNKNT</sequence>
<dbReference type="Proteomes" id="UP000779574">
    <property type="component" value="Unassembled WGS sequence"/>
</dbReference>
<comment type="caution">
    <text evidence="3">The sequence shown here is derived from an EMBL/GenBank/DDBJ whole genome shotgun (WGS) entry which is preliminary data.</text>
</comment>
<gene>
    <name evidence="3" type="ORF">KCU76_g9660</name>
</gene>
<keyword evidence="1" id="KW-0175">Coiled coil</keyword>
<organism evidence="3 4">
    <name type="scientific">Aureobasidium melanogenum</name>
    <name type="common">Aureobasidium pullulans var. melanogenum</name>
    <dbReference type="NCBI Taxonomy" id="46634"/>
    <lineage>
        <taxon>Eukaryota</taxon>
        <taxon>Fungi</taxon>
        <taxon>Dikarya</taxon>
        <taxon>Ascomycota</taxon>
        <taxon>Pezizomycotina</taxon>
        <taxon>Dothideomycetes</taxon>
        <taxon>Dothideomycetidae</taxon>
        <taxon>Dothideales</taxon>
        <taxon>Saccotheciaceae</taxon>
        <taxon>Aureobasidium</taxon>
    </lineage>
</organism>
<accession>A0A9P8EFB5</accession>
<proteinExistence type="predicted"/>
<feature type="coiled-coil region" evidence="1">
    <location>
        <begin position="145"/>
        <end position="179"/>
    </location>
</feature>